<organism evidence="2 3">
    <name type="scientific">Lophiotrema nucula</name>
    <dbReference type="NCBI Taxonomy" id="690887"/>
    <lineage>
        <taxon>Eukaryota</taxon>
        <taxon>Fungi</taxon>
        <taxon>Dikarya</taxon>
        <taxon>Ascomycota</taxon>
        <taxon>Pezizomycotina</taxon>
        <taxon>Dothideomycetes</taxon>
        <taxon>Pleosporomycetidae</taxon>
        <taxon>Pleosporales</taxon>
        <taxon>Lophiotremataceae</taxon>
        <taxon>Lophiotrema</taxon>
    </lineage>
</organism>
<evidence type="ECO:0000256" key="1">
    <source>
        <dbReference type="SAM" id="MobiDB-lite"/>
    </source>
</evidence>
<evidence type="ECO:0000313" key="2">
    <source>
        <dbReference type="EMBL" id="KAF2118577.1"/>
    </source>
</evidence>
<accession>A0A6A5ZIC1</accession>
<dbReference type="OrthoDB" id="3795311at2759"/>
<gene>
    <name evidence="2" type="ORF">BDV96DRAFT_570194</name>
</gene>
<dbReference type="EMBL" id="ML977317">
    <property type="protein sequence ID" value="KAF2118577.1"/>
    <property type="molecule type" value="Genomic_DNA"/>
</dbReference>
<keyword evidence="3" id="KW-1185">Reference proteome</keyword>
<protein>
    <submittedName>
        <fullName evidence="2">Uncharacterized protein</fullName>
    </submittedName>
</protein>
<feature type="compositionally biased region" description="Basic and acidic residues" evidence="1">
    <location>
        <begin position="204"/>
        <end position="218"/>
    </location>
</feature>
<evidence type="ECO:0000313" key="3">
    <source>
        <dbReference type="Proteomes" id="UP000799770"/>
    </source>
</evidence>
<sequence>MPICSTCLALRNEGLRIMPCKRGQIVPSFDDEFQNLIELSESEWLLCTGKYHWKVTVDYFRLGHELALKHGIVDINNFVPQSRSPKDQIGACCAFLQQFWSTLERWPNVYEPLSLKVIANPASWQIFLLESLPDEATESPILLAYRCLIITRRLGTFAYHFPIDWLVVDHFALAKYDMLEANIQQGQGDNSPSLRPLMTLEKMPEKFRPPDDANKRSNDSTLPDMLNRTVESARVKLLSGDPKEWVTVFWVLCLLLLIHFDLEEVSGFTDTLLNAQHKLWDAIEMLAGLYLHCCGDLHPLNKDGLDKEWFSLLTGLEDDCHKLDDFFSCNDIWIAEYEEDDHTGVRNYVKHFIKHLDNFVHGWTRL</sequence>
<name>A0A6A5ZIC1_9PLEO</name>
<feature type="region of interest" description="Disordered" evidence="1">
    <location>
        <begin position="204"/>
        <end position="223"/>
    </location>
</feature>
<proteinExistence type="predicted"/>
<dbReference type="AlphaFoldDB" id="A0A6A5ZIC1"/>
<dbReference type="Proteomes" id="UP000799770">
    <property type="component" value="Unassembled WGS sequence"/>
</dbReference>
<reference evidence="2" key="1">
    <citation type="journal article" date="2020" name="Stud. Mycol.">
        <title>101 Dothideomycetes genomes: a test case for predicting lifestyles and emergence of pathogens.</title>
        <authorList>
            <person name="Haridas S."/>
            <person name="Albert R."/>
            <person name="Binder M."/>
            <person name="Bloem J."/>
            <person name="Labutti K."/>
            <person name="Salamov A."/>
            <person name="Andreopoulos B."/>
            <person name="Baker S."/>
            <person name="Barry K."/>
            <person name="Bills G."/>
            <person name="Bluhm B."/>
            <person name="Cannon C."/>
            <person name="Castanera R."/>
            <person name="Culley D."/>
            <person name="Daum C."/>
            <person name="Ezra D."/>
            <person name="Gonzalez J."/>
            <person name="Henrissat B."/>
            <person name="Kuo A."/>
            <person name="Liang C."/>
            <person name="Lipzen A."/>
            <person name="Lutzoni F."/>
            <person name="Magnuson J."/>
            <person name="Mondo S."/>
            <person name="Nolan M."/>
            <person name="Ohm R."/>
            <person name="Pangilinan J."/>
            <person name="Park H.-J."/>
            <person name="Ramirez L."/>
            <person name="Alfaro M."/>
            <person name="Sun H."/>
            <person name="Tritt A."/>
            <person name="Yoshinaga Y."/>
            <person name="Zwiers L.-H."/>
            <person name="Turgeon B."/>
            <person name="Goodwin S."/>
            <person name="Spatafora J."/>
            <person name="Crous P."/>
            <person name="Grigoriev I."/>
        </authorList>
    </citation>
    <scope>NUCLEOTIDE SEQUENCE</scope>
    <source>
        <strain evidence="2">CBS 627.86</strain>
    </source>
</reference>